<dbReference type="EMBL" id="WHUW01000004">
    <property type="protein sequence ID" value="KAF8447450.1"/>
    <property type="molecule type" value="Genomic_DNA"/>
</dbReference>
<proteinExistence type="predicted"/>
<reference evidence="1" key="2">
    <citation type="journal article" date="2020" name="Nat. Commun.">
        <title>Large-scale genome sequencing of mycorrhizal fungi provides insights into the early evolution of symbiotic traits.</title>
        <authorList>
            <person name="Miyauchi S."/>
            <person name="Kiss E."/>
            <person name="Kuo A."/>
            <person name="Drula E."/>
            <person name="Kohler A."/>
            <person name="Sanchez-Garcia M."/>
            <person name="Morin E."/>
            <person name="Andreopoulos B."/>
            <person name="Barry K.W."/>
            <person name="Bonito G."/>
            <person name="Buee M."/>
            <person name="Carver A."/>
            <person name="Chen C."/>
            <person name="Cichocki N."/>
            <person name="Clum A."/>
            <person name="Culley D."/>
            <person name="Crous P.W."/>
            <person name="Fauchery L."/>
            <person name="Girlanda M."/>
            <person name="Hayes R.D."/>
            <person name="Keri Z."/>
            <person name="LaButti K."/>
            <person name="Lipzen A."/>
            <person name="Lombard V."/>
            <person name="Magnuson J."/>
            <person name="Maillard F."/>
            <person name="Murat C."/>
            <person name="Nolan M."/>
            <person name="Ohm R.A."/>
            <person name="Pangilinan J."/>
            <person name="Pereira M.F."/>
            <person name="Perotto S."/>
            <person name="Peter M."/>
            <person name="Pfister S."/>
            <person name="Riley R."/>
            <person name="Sitrit Y."/>
            <person name="Stielow J.B."/>
            <person name="Szollosi G."/>
            <person name="Zifcakova L."/>
            <person name="Stursova M."/>
            <person name="Spatafora J.W."/>
            <person name="Tedersoo L."/>
            <person name="Vaario L.M."/>
            <person name="Yamada A."/>
            <person name="Yan M."/>
            <person name="Wang P."/>
            <person name="Xu J."/>
            <person name="Bruns T."/>
            <person name="Baldrian P."/>
            <person name="Vilgalys R."/>
            <person name="Dunand C."/>
            <person name="Henrissat B."/>
            <person name="Grigoriev I.V."/>
            <person name="Hibbett D."/>
            <person name="Nagy L.G."/>
            <person name="Martin F.M."/>
        </authorList>
    </citation>
    <scope>NUCLEOTIDE SEQUENCE</scope>
    <source>
        <strain evidence="1">BED1</strain>
    </source>
</reference>
<reference evidence="1" key="1">
    <citation type="submission" date="2019-10" db="EMBL/GenBank/DDBJ databases">
        <authorList>
            <consortium name="DOE Joint Genome Institute"/>
            <person name="Kuo A."/>
            <person name="Miyauchi S."/>
            <person name="Kiss E."/>
            <person name="Drula E."/>
            <person name="Kohler A."/>
            <person name="Sanchez-Garcia M."/>
            <person name="Andreopoulos B."/>
            <person name="Barry K.W."/>
            <person name="Bonito G."/>
            <person name="Buee M."/>
            <person name="Carver A."/>
            <person name="Chen C."/>
            <person name="Cichocki N."/>
            <person name="Clum A."/>
            <person name="Culley D."/>
            <person name="Crous P.W."/>
            <person name="Fauchery L."/>
            <person name="Girlanda M."/>
            <person name="Hayes R."/>
            <person name="Keri Z."/>
            <person name="LaButti K."/>
            <person name="Lipzen A."/>
            <person name="Lombard V."/>
            <person name="Magnuson J."/>
            <person name="Maillard F."/>
            <person name="Morin E."/>
            <person name="Murat C."/>
            <person name="Nolan M."/>
            <person name="Ohm R."/>
            <person name="Pangilinan J."/>
            <person name="Pereira M."/>
            <person name="Perotto S."/>
            <person name="Peter M."/>
            <person name="Riley R."/>
            <person name="Sitrit Y."/>
            <person name="Stielow B."/>
            <person name="Szollosi G."/>
            <person name="Zifcakova L."/>
            <person name="Stursova M."/>
            <person name="Spatafora J.W."/>
            <person name="Tedersoo L."/>
            <person name="Vaario L.-M."/>
            <person name="Yamada A."/>
            <person name="Yan M."/>
            <person name="Wang P."/>
            <person name="Xu J."/>
            <person name="Bruns T."/>
            <person name="Baldrian P."/>
            <person name="Vilgalys R."/>
            <person name="Henrissat B."/>
            <person name="Grigoriev I.V."/>
            <person name="Hibbett D."/>
            <person name="Nagy L.G."/>
            <person name="Martin F.M."/>
        </authorList>
    </citation>
    <scope>NUCLEOTIDE SEQUENCE</scope>
    <source>
        <strain evidence="1">BED1</strain>
    </source>
</reference>
<comment type="caution">
    <text evidence="1">The sequence shown here is derived from an EMBL/GenBank/DDBJ whole genome shotgun (WGS) entry which is preliminary data.</text>
</comment>
<protein>
    <submittedName>
        <fullName evidence="1">Uncharacterized protein</fullName>
    </submittedName>
</protein>
<dbReference type="AlphaFoldDB" id="A0AAD4C2X1"/>
<evidence type="ECO:0000313" key="2">
    <source>
        <dbReference type="Proteomes" id="UP001194468"/>
    </source>
</evidence>
<dbReference type="Proteomes" id="UP001194468">
    <property type="component" value="Unassembled WGS sequence"/>
</dbReference>
<keyword evidence="2" id="KW-1185">Reference proteome</keyword>
<name>A0AAD4C2X1_BOLED</name>
<organism evidence="1 2">
    <name type="scientific">Boletus edulis BED1</name>
    <dbReference type="NCBI Taxonomy" id="1328754"/>
    <lineage>
        <taxon>Eukaryota</taxon>
        <taxon>Fungi</taxon>
        <taxon>Dikarya</taxon>
        <taxon>Basidiomycota</taxon>
        <taxon>Agaricomycotina</taxon>
        <taxon>Agaricomycetes</taxon>
        <taxon>Agaricomycetidae</taxon>
        <taxon>Boletales</taxon>
        <taxon>Boletineae</taxon>
        <taxon>Boletaceae</taxon>
        <taxon>Boletoideae</taxon>
        <taxon>Boletus</taxon>
    </lineage>
</organism>
<sequence>MKIVKDFVARRKAMPHLKDQLHAIWKERSRLCLETPYAGGRDGGVEEFLELPLVVVLTKVDQLDVQLELDPPVNEGVEQYKSKHLNKHCIGPLQEAAGKDVAYVTVSVQDGYSESLSKLVGATDENMDKYHVDEAPRVVASIAQRVSIKEKIELSIAYVPFGACLFPLLSACPHLVSTTTPKRL</sequence>
<evidence type="ECO:0000313" key="1">
    <source>
        <dbReference type="EMBL" id="KAF8447450.1"/>
    </source>
</evidence>
<gene>
    <name evidence="1" type="ORF">L210DRAFT_3526396</name>
</gene>
<accession>A0AAD4C2X1</accession>